<evidence type="ECO:0000313" key="3">
    <source>
        <dbReference type="Proteomes" id="UP000006230"/>
    </source>
</evidence>
<feature type="chain" id="PRO_5004171752" description="GumN family protein" evidence="1">
    <location>
        <begin position="20"/>
        <end position="329"/>
    </location>
</feature>
<dbReference type="Pfam" id="PF01963">
    <property type="entry name" value="TraB_PrgY_gumN"/>
    <property type="match status" value="1"/>
</dbReference>
<dbReference type="CDD" id="cd14789">
    <property type="entry name" value="Tiki"/>
    <property type="match status" value="1"/>
</dbReference>
<dbReference type="AlphaFoldDB" id="Q0FQ84"/>
<reference evidence="2 3" key="1">
    <citation type="journal article" date="2010" name="J. Bacteriol.">
        <title>Genome sequences of Pelagibaca bermudensis HTCC2601T and Maritimibacter alkaliphilus HTCC2654T, the type strains of two marine Roseobacter genera.</title>
        <authorList>
            <person name="Thrash J.C."/>
            <person name="Cho J.C."/>
            <person name="Ferriera S."/>
            <person name="Johnson J."/>
            <person name="Vergin K.L."/>
            <person name="Giovannoni S.J."/>
        </authorList>
    </citation>
    <scope>NUCLEOTIDE SEQUENCE [LARGE SCALE GENOMIC DNA]</scope>
    <source>
        <strain evidence="3">DSM 26914 / JCM 13377 / KCTC 12554 / HTCC2601</strain>
    </source>
</reference>
<dbReference type="EMBL" id="AATQ01000015">
    <property type="protein sequence ID" value="EAU46363.1"/>
    <property type="molecule type" value="Genomic_DNA"/>
</dbReference>
<keyword evidence="3" id="KW-1185">Reference proteome</keyword>
<proteinExistence type="predicted"/>
<dbReference type="STRING" id="314265.R2601_09917"/>
<dbReference type="InterPro" id="IPR002816">
    <property type="entry name" value="TraB/PrgY/GumN_fam"/>
</dbReference>
<accession>Q0FQ84</accession>
<dbReference type="PANTHER" id="PTHR40590:SF1">
    <property type="entry name" value="CYTOPLASMIC PROTEIN"/>
    <property type="match status" value="1"/>
</dbReference>
<evidence type="ECO:0008006" key="4">
    <source>
        <dbReference type="Google" id="ProtNLM"/>
    </source>
</evidence>
<protein>
    <recommendedName>
        <fullName evidence="4">GumN family protein</fullName>
    </recommendedName>
</protein>
<dbReference type="RefSeq" id="WP_007792939.1">
    <property type="nucleotide sequence ID" value="NZ_DS022276.1"/>
</dbReference>
<evidence type="ECO:0000313" key="2">
    <source>
        <dbReference type="EMBL" id="EAU46363.1"/>
    </source>
</evidence>
<dbReference type="OrthoDB" id="9806326at2"/>
<organism evidence="2 3">
    <name type="scientific">Salipiger bermudensis (strain DSM 26914 / JCM 13377 / KCTC 12554 / HTCC2601)</name>
    <name type="common">Pelagibaca bermudensis</name>
    <dbReference type="NCBI Taxonomy" id="314265"/>
    <lineage>
        <taxon>Bacteria</taxon>
        <taxon>Pseudomonadati</taxon>
        <taxon>Pseudomonadota</taxon>
        <taxon>Alphaproteobacteria</taxon>
        <taxon>Rhodobacterales</taxon>
        <taxon>Roseobacteraceae</taxon>
        <taxon>Salipiger</taxon>
    </lineage>
</organism>
<sequence>MRLILAALLGLSLAPAAHAACEGTDLRETLSAAERARLDAELDAMPYATGNHWRAEKDGEVIHLIGTMHLSDPRLDGPVDRLRPVIAEAGALLLEMPQAEQARLMQAMTERPELLLLTETTLPEIMPEDDWQALSEAVSARGIPAVMASKFRPWYLSMMLAIPACAQAAMKEQNGLDVRLEALAEAAGVPTLPLEPFDTAFGIFNEAPLEEQVEMMSLSLATEDQGADGMATTVAAYFDERPGEMWALSGILMQRSDLIAPDEAQTMLDETNEALLAQRNRDWLPVILEAAATTEGPVIAAFGAAHLPGHAGVARLLEEDGFTLTREPF</sequence>
<dbReference type="InterPro" id="IPR047111">
    <property type="entry name" value="YbaP-like"/>
</dbReference>
<comment type="caution">
    <text evidence="2">The sequence shown here is derived from an EMBL/GenBank/DDBJ whole genome shotgun (WGS) entry which is preliminary data.</text>
</comment>
<evidence type="ECO:0000256" key="1">
    <source>
        <dbReference type="SAM" id="SignalP"/>
    </source>
</evidence>
<dbReference type="Proteomes" id="UP000006230">
    <property type="component" value="Unassembled WGS sequence"/>
</dbReference>
<keyword evidence="1" id="KW-0732">Signal</keyword>
<gene>
    <name evidence="2" type="ORF">R2601_09917</name>
</gene>
<dbReference type="HOGENOM" id="CLU_057525_1_0_5"/>
<dbReference type="eggNOG" id="COG3735">
    <property type="taxonomic scope" value="Bacteria"/>
</dbReference>
<dbReference type="PANTHER" id="PTHR40590">
    <property type="entry name" value="CYTOPLASMIC PROTEIN-RELATED"/>
    <property type="match status" value="1"/>
</dbReference>
<name>Q0FQ84_SALBH</name>
<feature type="signal peptide" evidence="1">
    <location>
        <begin position="1"/>
        <end position="19"/>
    </location>
</feature>